<protein>
    <recommendedName>
        <fullName evidence="2">Death domain-containing protein</fullName>
    </recommendedName>
</protein>
<feature type="compositionally biased region" description="Polar residues" evidence="1">
    <location>
        <begin position="9"/>
        <end position="30"/>
    </location>
</feature>
<feature type="domain" description="Death" evidence="2">
    <location>
        <begin position="74"/>
        <end position="127"/>
    </location>
</feature>
<dbReference type="AlphaFoldDB" id="A0A2B4R8N7"/>
<dbReference type="CDD" id="cd01670">
    <property type="entry name" value="Death"/>
    <property type="match status" value="2"/>
</dbReference>
<dbReference type="SUPFAM" id="SSF47986">
    <property type="entry name" value="DEATH domain"/>
    <property type="match status" value="2"/>
</dbReference>
<dbReference type="EMBL" id="LSMT01001214">
    <property type="protein sequence ID" value="PFX12727.1"/>
    <property type="molecule type" value="Genomic_DNA"/>
</dbReference>
<dbReference type="Gene3D" id="1.10.533.10">
    <property type="entry name" value="Death Domain, Fas"/>
    <property type="match status" value="2"/>
</dbReference>
<dbReference type="SMART" id="SM00005">
    <property type="entry name" value="DEATH"/>
    <property type="match status" value="2"/>
</dbReference>
<dbReference type="PANTHER" id="PTHR15077">
    <property type="entry name" value="FAS-ASSOCIATING DEATH DOMAIN-CONTAINING PROTEIN FADD"/>
    <property type="match status" value="1"/>
</dbReference>
<evidence type="ECO:0000313" key="4">
    <source>
        <dbReference type="Proteomes" id="UP000225706"/>
    </source>
</evidence>
<dbReference type="InterPro" id="IPR011029">
    <property type="entry name" value="DEATH-like_dom_sf"/>
</dbReference>
<dbReference type="GO" id="GO:0007165">
    <property type="term" value="P:signal transduction"/>
    <property type="evidence" value="ECO:0007669"/>
    <property type="project" value="InterPro"/>
</dbReference>
<keyword evidence="4" id="KW-1185">Reference proteome</keyword>
<name>A0A2B4R8N7_STYPI</name>
<feature type="domain" description="Death" evidence="2">
    <location>
        <begin position="181"/>
        <end position="234"/>
    </location>
</feature>
<comment type="caution">
    <text evidence="3">The sequence shown here is derived from an EMBL/GenBank/DDBJ whole genome shotgun (WGS) entry which is preliminary data.</text>
</comment>
<feature type="region of interest" description="Disordered" evidence="1">
    <location>
        <begin position="1"/>
        <end position="30"/>
    </location>
</feature>
<dbReference type="PROSITE" id="PS50017">
    <property type="entry name" value="DEATH_DOMAIN"/>
    <property type="match status" value="2"/>
</dbReference>
<dbReference type="InterPro" id="IPR016729">
    <property type="entry name" value="FADD"/>
</dbReference>
<evidence type="ECO:0000256" key="1">
    <source>
        <dbReference type="SAM" id="MobiDB-lite"/>
    </source>
</evidence>
<organism evidence="3 4">
    <name type="scientific">Stylophora pistillata</name>
    <name type="common">Smooth cauliflower coral</name>
    <dbReference type="NCBI Taxonomy" id="50429"/>
    <lineage>
        <taxon>Eukaryota</taxon>
        <taxon>Metazoa</taxon>
        <taxon>Cnidaria</taxon>
        <taxon>Anthozoa</taxon>
        <taxon>Hexacorallia</taxon>
        <taxon>Scleractinia</taxon>
        <taxon>Astrocoeniina</taxon>
        <taxon>Pocilloporidae</taxon>
        <taxon>Stylophora</taxon>
    </lineage>
</organism>
<gene>
    <name evidence="3" type="ORF">AWC38_SpisGene23268</name>
</gene>
<dbReference type="OrthoDB" id="415023at2759"/>
<dbReference type="Pfam" id="PF00531">
    <property type="entry name" value="Death"/>
    <property type="match status" value="2"/>
</dbReference>
<proteinExistence type="predicted"/>
<dbReference type="Proteomes" id="UP000225706">
    <property type="component" value="Unassembled WGS sequence"/>
</dbReference>
<sequence>MCEERPQHKQTSLSGLNSTKKSANWSSPQKNQIYPAAYKVNDSDTEPSEEIVRIGKFDQKDLPYLALDMLVTGKWRNIAVDLDVPVDELNCIDNSDEYEKCYKMWKTWIERNGDAASYKKLAEVLKDHELQIIRENYCLEGNHPPLQETVATSTSENVKQGKIDDKDFMKIAKTIQGKRYRLGRVLGVRDSELEQITAKDPGDIWEQSYRILKKWQSANGKRATFTALAKALRDRTVALKEVVEEFCLVK</sequence>
<evidence type="ECO:0000313" key="3">
    <source>
        <dbReference type="EMBL" id="PFX12727.1"/>
    </source>
</evidence>
<reference evidence="4" key="1">
    <citation type="journal article" date="2017" name="bioRxiv">
        <title>Comparative analysis of the genomes of Stylophora pistillata and Acropora digitifera provides evidence for extensive differences between species of corals.</title>
        <authorList>
            <person name="Voolstra C.R."/>
            <person name="Li Y."/>
            <person name="Liew Y.J."/>
            <person name="Baumgarten S."/>
            <person name="Zoccola D."/>
            <person name="Flot J.-F."/>
            <person name="Tambutte S."/>
            <person name="Allemand D."/>
            <person name="Aranda M."/>
        </authorList>
    </citation>
    <scope>NUCLEOTIDE SEQUENCE [LARGE SCALE GENOMIC DNA]</scope>
</reference>
<dbReference type="InterPro" id="IPR000488">
    <property type="entry name" value="Death_dom"/>
</dbReference>
<accession>A0A2B4R8N7</accession>
<evidence type="ECO:0000259" key="2">
    <source>
        <dbReference type="PROSITE" id="PS50017"/>
    </source>
</evidence>